<proteinExistence type="predicted"/>
<dbReference type="EMBL" id="JBHTKA010000008">
    <property type="protein sequence ID" value="MFD1001832.1"/>
    <property type="molecule type" value="Genomic_DNA"/>
</dbReference>
<dbReference type="Pfam" id="PF13577">
    <property type="entry name" value="SnoaL_4"/>
    <property type="match status" value="1"/>
</dbReference>
<keyword evidence="3" id="KW-1185">Reference proteome</keyword>
<dbReference type="InterPro" id="IPR037401">
    <property type="entry name" value="SnoaL-like"/>
</dbReference>
<dbReference type="RefSeq" id="WP_377582267.1">
    <property type="nucleotide sequence ID" value="NZ_JBHTKA010000008.1"/>
</dbReference>
<dbReference type="InterPro" id="IPR032710">
    <property type="entry name" value="NTF2-like_dom_sf"/>
</dbReference>
<accession>A0ABW3K9W0</accession>
<comment type="caution">
    <text evidence="2">The sequence shown here is derived from an EMBL/GenBank/DDBJ whole genome shotgun (WGS) entry which is preliminary data.</text>
</comment>
<protein>
    <submittedName>
        <fullName evidence="2">Nuclear transport factor 2 family protein</fullName>
    </submittedName>
</protein>
<feature type="domain" description="SnoaL-like" evidence="1">
    <location>
        <begin position="6"/>
        <end position="133"/>
    </location>
</feature>
<gene>
    <name evidence="2" type="ORF">ACFQ21_21080</name>
</gene>
<evidence type="ECO:0000313" key="2">
    <source>
        <dbReference type="EMBL" id="MFD1001832.1"/>
    </source>
</evidence>
<sequence length="147" mass="16885">MENKSKRDEVIEVATKLFIYTDYQWWDKLLEEVLTEQVWFDMASVGGGEGKKIPAKDICQIWKTGFTGIDAVHHQAGNYLVNFHAEAIEATVFCYAIALHYKKSATQGTTREFVGSYDLHCVLTDKGWRIDSFKYNVKYVNGNVDFK</sequence>
<organism evidence="2 3">
    <name type="scientific">Ohtaekwangia kribbensis</name>
    <dbReference type="NCBI Taxonomy" id="688913"/>
    <lineage>
        <taxon>Bacteria</taxon>
        <taxon>Pseudomonadati</taxon>
        <taxon>Bacteroidota</taxon>
        <taxon>Cytophagia</taxon>
        <taxon>Cytophagales</taxon>
        <taxon>Fulvivirgaceae</taxon>
        <taxon>Ohtaekwangia</taxon>
    </lineage>
</organism>
<reference evidence="3" key="1">
    <citation type="journal article" date="2019" name="Int. J. Syst. Evol. Microbiol.">
        <title>The Global Catalogue of Microorganisms (GCM) 10K type strain sequencing project: providing services to taxonomists for standard genome sequencing and annotation.</title>
        <authorList>
            <consortium name="The Broad Institute Genomics Platform"/>
            <consortium name="The Broad Institute Genome Sequencing Center for Infectious Disease"/>
            <person name="Wu L."/>
            <person name="Ma J."/>
        </authorList>
    </citation>
    <scope>NUCLEOTIDE SEQUENCE [LARGE SCALE GENOMIC DNA]</scope>
    <source>
        <strain evidence="3">CCUG 58938</strain>
    </source>
</reference>
<dbReference type="Proteomes" id="UP001597112">
    <property type="component" value="Unassembled WGS sequence"/>
</dbReference>
<evidence type="ECO:0000313" key="3">
    <source>
        <dbReference type="Proteomes" id="UP001597112"/>
    </source>
</evidence>
<dbReference type="SUPFAM" id="SSF54427">
    <property type="entry name" value="NTF2-like"/>
    <property type="match status" value="1"/>
</dbReference>
<evidence type="ECO:0000259" key="1">
    <source>
        <dbReference type="Pfam" id="PF13577"/>
    </source>
</evidence>
<name>A0ABW3K9W0_9BACT</name>
<dbReference type="Gene3D" id="3.10.450.50">
    <property type="match status" value="1"/>
</dbReference>